<keyword evidence="8" id="KW-1185">Reference proteome</keyword>
<evidence type="ECO:0000256" key="6">
    <source>
        <dbReference type="PIRSR" id="PIRSR001365-2"/>
    </source>
</evidence>
<comment type="similarity">
    <text evidence="1 4">Belongs to the DapA family.</text>
</comment>
<dbReference type="AlphaFoldDB" id="A0A0M4QZ63"/>
<sequence length="309" mass="32468">MTTVASRFQGVIPPVCTPRTADGAIDVPSLENLTRHLLDGGVSGLFVNGSSGEVTHLTNTERDTVLTTIAGVNAGQVPLLVGAVEQTTNRVVEEARRMVSLGADGIVATSQYYAISNAEETGRHIRTVAASVDVPLFVYDVPVRTHFKMPTDLLVELGREGVIAGVKDSSGDDVSFRQLLIAAKDIPNFDIFTGHEVVVDGALLGGAQGVVPGLGNVDPKAYRRLYDLAVAGDWAGAAAEQDRIADVFNIVYTPKAGRVSGNAAGLGAFKTALMLMGVIKTNVMSAPMLALDEDETAAIKVILERTGLI</sequence>
<dbReference type="PANTHER" id="PTHR12128">
    <property type="entry name" value="DIHYDRODIPICOLINATE SYNTHASE"/>
    <property type="match status" value="1"/>
</dbReference>
<protein>
    <submittedName>
        <fullName evidence="7">Glucose dehydrogenase</fullName>
    </submittedName>
</protein>
<dbReference type="Proteomes" id="UP000062833">
    <property type="component" value="Chromosome"/>
</dbReference>
<dbReference type="KEGG" id="aaq:AOC05_18265"/>
<keyword evidence="3" id="KW-0704">Schiff base</keyword>
<dbReference type="RefSeq" id="WP_062009073.1">
    <property type="nucleotide sequence ID" value="NZ_CP012677.1"/>
</dbReference>
<evidence type="ECO:0000256" key="3">
    <source>
        <dbReference type="ARBA" id="ARBA00023270"/>
    </source>
</evidence>
<evidence type="ECO:0000313" key="7">
    <source>
        <dbReference type="EMBL" id="ALE93811.1"/>
    </source>
</evidence>
<accession>A0A0M4QZ63</accession>
<dbReference type="Pfam" id="PF00701">
    <property type="entry name" value="DHDPS"/>
    <property type="match status" value="1"/>
</dbReference>
<proteinExistence type="inferred from homology"/>
<evidence type="ECO:0000256" key="4">
    <source>
        <dbReference type="PIRNR" id="PIRNR001365"/>
    </source>
</evidence>
<dbReference type="OrthoDB" id="3175637at2"/>
<dbReference type="SMART" id="SM01130">
    <property type="entry name" value="DHDPS"/>
    <property type="match status" value="1"/>
</dbReference>
<dbReference type="InterPro" id="IPR020625">
    <property type="entry name" value="Schiff_base-form_aldolases_AS"/>
</dbReference>
<name>A0A0M4QZ63_9MICC</name>
<dbReference type="CDD" id="cd00408">
    <property type="entry name" value="DHDPS-like"/>
    <property type="match status" value="1"/>
</dbReference>
<dbReference type="PRINTS" id="PR00146">
    <property type="entry name" value="DHPICSNTHASE"/>
</dbReference>
<evidence type="ECO:0000256" key="5">
    <source>
        <dbReference type="PIRSR" id="PIRSR001365-1"/>
    </source>
</evidence>
<evidence type="ECO:0000256" key="1">
    <source>
        <dbReference type="ARBA" id="ARBA00007592"/>
    </source>
</evidence>
<evidence type="ECO:0000256" key="2">
    <source>
        <dbReference type="ARBA" id="ARBA00023239"/>
    </source>
</evidence>
<dbReference type="PANTHER" id="PTHR12128:SF66">
    <property type="entry name" value="4-HYDROXY-2-OXOGLUTARATE ALDOLASE, MITOCHONDRIAL"/>
    <property type="match status" value="1"/>
</dbReference>
<keyword evidence="2 4" id="KW-0456">Lyase</keyword>
<dbReference type="GO" id="GO:0044281">
    <property type="term" value="P:small molecule metabolic process"/>
    <property type="evidence" value="ECO:0007669"/>
    <property type="project" value="UniProtKB-ARBA"/>
</dbReference>
<dbReference type="SUPFAM" id="SSF51569">
    <property type="entry name" value="Aldolase"/>
    <property type="match status" value="1"/>
</dbReference>
<dbReference type="EMBL" id="CP012677">
    <property type="protein sequence ID" value="ALE93811.1"/>
    <property type="molecule type" value="Genomic_DNA"/>
</dbReference>
<dbReference type="InterPro" id="IPR002220">
    <property type="entry name" value="DapA-like"/>
</dbReference>
<dbReference type="PIRSF" id="PIRSF001365">
    <property type="entry name" value="DHDPS"/>
    <property type="match status" value="1"/>
</dbReference>
<dbReference type="PATRIC" id="fig|656366.3.peg.3941"/>
<reference evidence="8" key="1">
    <citation type="submission" date="2015-09" db="EMBL/GenBank/DDBJ databases">
        <title>Complete genome of Arthrobacter alpinus strain R3.8.</title>
        <authorList>
            <person name="See-Too W.S."/>
            <person name="Chan K.G."/>
        </authorList>
    </citation>
    <scope>NUCLEOTIDE SEQUENCE [LARGE SCALE GENOMIC DNA]</scope>
    <source>
        <strain evidence="8">R3.8</strain>
    </source>
</reference>
<feature type="binding site" evidence="6">
    <location>
        <position position="211"/>
    </location>
    <ligand>
        <name>pyruvate</name>
        <dbReference type="ChEBI" id="CHEBI:15361"/>
    </ligand>
</feature>
<dbReference type="Gene3D" id="3.20.20.70">
    <property type="entry name" value="Aldolase class I"/>
    <property type="match status" value="1"/>
</dbReference>
<evidence type="ECO:0000313" key="8">
    <source>
        <dbReference type="Proteomes" id="UP000062833"/>
    </source>
</evidence>
<gene>
    <name evidence="7" type="ORF">AOC05_18265</name>
</gene>
<organism evidence="7 8">
    <name type="scientific">Arthrobacter alpinus</name>
    <dbReference type="NCBI Taxonomy" id="656366"/>
    <lineage>
        <taxon>Bacteria</taxon>
        <taxon>Bacillati</taxon>
        <taxon>Actinomycetota</taxon>
        <taxon>Actinomycetes</taxon>
        <taxon>Micrococcales</taxon>
        <taxon>Micrococcaceae</taxon>
        <taxon>Arthrobacter</taxon>
    </lineage>
</organism>
<feature type="active site" description="Proton donor/acceptor" evidence="5">
    <location>
        <position position="139"/>
    </location>
</feature>
<feature type="active site" description="Schiff-base intermediate with substrate" evidence="5">
    <location>
        <position position="167"/>
    </location>
</feature>
<dbReference type="InterPro" id="IPR013785">
    <property type="entry name" value="Aldolase_TIM"/>
</dbReference>
<dbReference type="GO" id="GO:0008840">
    <property type="term" value="F:4-hydroxy-tetrahydrodipicolinate synthase activity"/>
    <property type="evidence" value="ECO:0007669"/>
    <property type="project" value="TreeGrafter"/>
</dbReference>
<dbReference type="PROSITE" id="PS00666">
    <property type="entry name" value="DHDPS_2"/>
    <property type="match status" value="1"/>
</dbReference>